<dbReference type="GO" id="GO:0090307">
    <property type="term" value="P:mitotic spindle assembly"/>
    <property type="evidence" value="ECO:0007669"/>
    <property type="project" value="TreeGrafter"/>
</dbReference>
<feature type="non-terminal residue" evidence="12">
    <location>
        <position position="1"/>
    </location>
</feature>
<proteinExistence type="inferred from homology"/>
<evidence type="ECO:0000256" key="8">
    <source>
        <dbReference type="ARBA" id="ARBA00034704"/>
    </source>
</evidence>
<evidence type="ECO:0000256" key="7">
    <source>
        <dbReference type="ARBA" id="ARBA00023212"/>
    </source>
</evidence>
<evidence type="ECO:0000256" key="6">
    <source>
        <dbReference type="ARBA" id="ARBA00023175"/>
    </source>
</evidence>
<dbReference type="Proteomes" id="UP000070444">
    <property type="component" value="Unassembled WGS sequence"/>
</dbReference>
<keyword evidence="5 9" id="KW-0067">ATP-binding</keyword>
<dbReference type="GO" id="GO:0072686">
    <property type="term" value="C:mitotic spindle"/>
    <property type="evidence" value="ECO:0007669"/>
    <property type="project" value="TreeGrafter"/>
</dbReference>
<evidence type="ECO:0000259" key="11">
    <source>
        <dbReference type="PROSITE" id="PS50067"/>
    </source>
</evidence>
<dbReference type="STRING" id="796925.A0A137P8N6"/>
<dbReference type="SUPFAM" id="SSF52540">
    <property type="entry name" value="P-loop containing nucleoside triphosphate hydrolases"/>
    <property type="match status" value="1"/>
</dbReference>
<name>A0A137P8N6_CONC2</name>
<feature type="binding site" evidence="9">
    <location>
        <begin position="41"/>
        <end position="48"/>
    </location>
    <ligand>
        <name>ATP</name>
        <dbReference type="ChEBI" id="CHEBI:30616"/>
    </ligand>
</feature>
<keyword evidence="2" id="KW-0963">Cytoplasm</keyword>
<evidence type="ECO:0000256" key="4">
    <source>
        <dbReference type="ARBA" id="ARBA00022741"/>
    </source>
</evidence>
<keyword evidence="13" id="KW-1185">Reference proteome</keyword>
<dbReference type="InterPro" id="IPR001752">
    <property type="entry name" value="Kinesin_motor_dom"/>
</dbReference>
<dbReference type="PROSITE" id="PS50067">
    <property type="entry name" value="KINESIN_MOTOR_2"/>
    <property type="match status" value="1"/>
</dbReference>
<evidence type="ECO:0000313" key="13">
    <source>
        <dbReference type="Proteomes" id="UP000070444"/>
    </source>
</evidence>
<dbReference type="GO" id="GO:0007018">
    <property type="term" value="P:microtubule-based movement"/>
    <property type="evidence" value="ECO:0007669"/>
    <property type="project" value="InterPro"/>
</dbReference>
<dbReference type="EMBL" id="KQ964477">
    <property type="protein sequence ID" value="KXN71342.1"/>
    <property type="molecule type" value="Genomic_DNA"/>
</dbReference>
<evidence type="ECO:0000256" key="1">
    <source>
        <dbReference type="ARBA" id="ARBA00004245"/>
    </source>
</evidence>
<keyword evidence="3 10" id="KW-0493">Microtubule</keyword>
<feature type="domain" description="Kinesin motor" evidence="11">
    <location>
        <begin position="1"/>
        <end position="289"/>
    </location>
</feature>
<dbReference type="SMART" id="SM00129">
    <property type="entry name" value="KISc"/>
    <property type="match status" value="1"/>
</dbReference>
<keyword evidence="4 9" id="KW-0547">Nucleotide-binding</keyword>
<dbReference type="OrthoDB" id="3176171at2759"/>
<evidence type="ECO:0000313" key="12">
    <source>
        <dbReference type="EMBL" id="KXN71342.1"/>
    </source>
</evidence>
<comment type="subcellular location">
    <subcellularLocation>
        <location evidence="1">Cytoplasm</location>
        <location evidence="1">Cytoskeleton</location>
    </subcellularLocation>
</comment>
<dbReference type="GO" id="GO:0008017">
    <property type="term" value="F:microtubule binding"/>
    <property type="evidence" value="ECO:0007669"/>
    <property type="project" value="InterPro"/>
</dbReference>
<accession>A0A137P8N6</accession>
<dbReference type="OMA" id="YVQLSQH"/>
<dbReference type="InterPro" id="IPR036961">
    <property type="entry name" value="Kinesin_motor_dom_sf"/>
</dbReference>
<dbReference type="InterPro" id="IPR047149">
    <property type="entry name" value="KIF11-like"/>
</dbReference>
<feature type="non-terminal residue" evidence="12">
    <location>
        <position position="319"/>
    </location>
</feature>
<dbReference type="GO" id="GO:0008574">
    <property type="term" value="F:plus-end-directed microtubule motor activity"/>
    <property type="evidence" value="ECO:0007669"/>
    <property type="project" value="TreeGrafter"/>
</dbReference>
<organism evidence="12 13">
    <name type="scientific">Conidiobolus coronatus (strain ATCC 28846 / CBS 209.66 / NRRL 28638)</name>
    <name type="common">Delacroixia coronata</name>
    <dbReference type="NCBI Taxonomy" id="796925"/>
    <lineage>
        <taxon>Eukaryota</taxon>
        <taxon>Fungi</taxon>
        <taxon>Fungi incertae sedis</taxon>
        <taxon>Zoopagomycota</taxon>
        <taxon>Entomophthoromycotina</taxon>
        <taxon>Entomophthoromycetes</taxon>
        <taxon>Entomophthorales</taxon>
        <taxon>Ancylistaceae</taxon>
        <taxon>Conidiobolus</taxon>
    </lineage>
</organism>
<dbReference type="Pfam" id="PF00225">
    <property type="entry name" value="Kinesin"/>
    <property type="match status" value="1"/>
</dbReference>
<evidence type="ECO:0000256" key="9">
    <source>
        <dbReference type="PROSITE-ProRule" id="PRU00283"/>
    </source>
</evidence>
<comment type="similarity">
    <text evidence="8">Belongs to the TRAFAC class myosin-kinesin ATPase superfamily. Kinesin family. KIN-5/BimC subfamily.</text>
</comment>
<dbReference type="Gene3D" id="3.40.850.10">
    <property type="entry name" value="Kinesin motor domain"/>
    <property type="match status" value="1"/>
</dbReference>
<dbReference type="PRINTS" id="PR00380">
    <property type="entry name" value="KINESINHEAVY"/>
</dbReference>
<sequence>TYDFDQVLGPNIDQEQTFHLVMGPMIEEILSGFNCTVFAYGQTGTGKTYTMQGNVDNRNQTITSESGLIPRTLDHLLRTLSQSGIEFSLKISMIELYNEEVTDLLTPSEAKPLHLYQDPQKGLIIPKLEEFPITSVDQAMKKLQLGINRRHIAATKINEHSSRSHCIFTITAHMKELTLEGEEVLKIGKLNLVDLAGSENIGKSGVQENIRLREVSNINTSLFTLGRVINALVVNASHVPYRESKLTRLLQDSLGGHTKTCIVATVNPCQSNLDVTLATLDYVKKAMQIRNKPQVNQVLSKKKLLMDYTQEICTLKNQL</sequence>
<keyword evidence="6 9" id="KW-0505">Motor protein</keyword>
<reference evidence="12 13" key="1">
    <citation type="journal article" date="2015" name="Genome Biol. Evol.">
        <title>Phylogenomic analyses indicate that early fungi evolved digesting cell walls of algal ancestors of land plants.</title>
        <authorList>
            <person name="Chang Y."/>
            <person name="Wang S."/>
            <person name="Sekimoto S."/>
            <person name="Aerts A.L."/>
            <person name="Choi C."/>
            <person name="Clum A."/>
            <person name="LaButti K.M."/>
            <person name="Lindquist E.A."/>
            <person name="Yee Ngan C."/>
            <person name="Ohm R.A."/>
            <person name="Salamov A.A."/>
            <person name="Grigoriev I.V."/>
            <person name="Spatafora J.W."/>
            <person name="Berbee M.L."/>
        </authorList>
    </citation>
    <scope>NUCLEOTIDE SEQUENCE [LARGE SCALE GENOMIC DNA]</scope>
    <source>
        <strain evidence="12 13">NRRL 28638</strain>
    </source>
</reference>
<evidence type="ECO:0000256" key="10">
    <source>
        <dbReference type="RuleBase" id="RU000394"/>
    </source>
</evidence>
<evidence type="ECO:0000256" key="2">
    <source>
        <dbReference type="ARBA" id="ARBA00022490"/>
    </source>
</evidence>
<evidence type="ECO:0000256" key="3">
    <source>
        <dbReference type="ARBA" id="ARBA00022701"/>
    </source>
</evidence>
<evidence type="ECO:0000256" key="5">
    <source>
        <dbReference type="ARBA" id="ARBA00022840"/>
    </source>
</evidence>
<dbReference type="InterPro" id="IPR027417">
    <property type="entry name" value="P-loop_NTPase"/>
</dbReference>
<keyword evidence="7" id="KW-0206">Cytoskeleton</keyword>
<dbReference type="PANTHER" id="PTHR47970">
    <property type="entry name" value="KINESIN-LIKE PROTEIN KIF11"/>
    <property type="match status" value="1"/>
</dbReference>
<dbReference type="FunFam" id="3.40.850.10:FF:000019">
    <property type="entry name" value="Kinesin-like protein KIN-5D"/>
    <property type="match status" value="1"/>
</dbReference>
<dbReference type="PANTHER" id="PTHR47970:SF12">
    <property type="entry name" value="KINESIN FAMILY MEMBER 11"/>
    <property type="match status" value="1"/>
</dbReference>
<gene>
    <name evidence="12" type="ORF">CONCODRAFT_33171</name>
</gene>
<dbReference type="PROSITE" id="PS00411">
    <property type="entry name" value="KINESIN_MOTOR_1"/>
    <property type="match status" value="1"/>
</dbReference>
<dbReference type="GO" id="GO:0051231">
    <property type="term" value="P:spindle elongation"/>
    <property type="evidence" value="ECO:0007669"/>
    <property type="project" value="TreeGrafter"/>
</dbReference>
<dbReference type="GO" id="GO:0005876">
    <property type="term" value="C:spindle microtubule"/>
    <property type="evidence" value="ECO:0007669"/>
    <property type="project" value="TreeGrafter"/>
</dbReference>
<dbReference type="InterPro" id="IPR019821">
    <property type="entry name" value="Kinesin_motor_CS"/>
</dbReference>
<dbReference type="GO" id="GO:0005524">
    <property type="term" value="F:ATP binding"/>
    <property type="evidence" value="ECO:0007669"/>
    <property type="project" value="UniProtKB-UniRule"/>
</dbReference>
<dbReference type="AlphaFoldDB" id="A0A137P8N6"/>
<protein>
    <recommendedName>
        <fullName evidence="10">Kinesin-like protein</fullName>
    </recommendedName>
</protein>